<evidence type="ECO:0000313" key="7">
    <source>
        <dbReference type="EMBL" id="QDL91309.1"/>
    </source>
</evidence>
<feature type="region of interest" description="Disordered" evidence="5">
    <location>
        <begin position="25"/>
        <end position="59"/>
    </location>
</feature>
<dbReference type="FunFam" id="1.10.10.2830:FF:000001">
    <property type="entry name" value="Chromosome partitioning protein ParB"/>
    <property type="match status" value="1"/>
</dbReference>
<dbReference type="SUPFAM" id="SSF109709">
    <property type="entry name" value="KorB DNA-binding domain-like"/>
    <property type="match status" value="1"/>
</dbReference>
<dbReference type="OrthoDB" id="9802051at2"/>
<dbReference type="Pfam" id="PF17762">
    <property type="entry name" value="HTH_ParB"/>
    <property type="match status" value="1"/>
</dbReference>
<comment type="similarity">
    <text evidence="1">Belongs to the ParB family.</text>
</comment>
<name>A0A5B8FXN8_9RHOB</name>
<evidence type="ECO:0000256" key="1">
    <source>
        <dbReference type="ARBA" id="ARBA00006295"/>
    </source>
</evidence>
<keyword evidence="8" id="KW-1185">Reference proteome</keyword>
<keyword evidence="3" id="KW-0238">DNA-binding</keyword>
<dbReference type="InterPro" id="IPR050336">
    <property type="entry name" value="Chromosome_partition/occlusion"/>
</dbReference>
<dbReference type="GO" id="GO:0045881">
    <property type="term" value="P:positive regulation of sporulation resulting in formation of a cellular spore"/>
    <property type="evidence" value="ECO:0007669"/>
    <property type="project" value="TreeGrafter"/>
</dbReference>
<dbReference type="InterPro" id="IPR057240">
    <property type="entry name" value="ParB_dimer_C"/>
</dbReference>
<evidence type="ECO:0000256" key="3">
    <source>
        <dbReference type="ARBA" id="ARBA00023125"/>
    </source>
</evidence>
<evidence type="ECO:0000256" key="2">
    <source>
        <dbReference type="ARBA" id="ARBA00022829"/>
    </source>
</evidence>
<evidence type="ECO:0000259" key="6">
    <source>
        <dbReference type="SMART" id="SM00470"/>
    </source>
</evidence>
<dbReference type="FunFam" id="3.90.1530.30:FF:000001">
    <property type="entry name" value="Chromosome partitioning protein ParB"/>
    <property type="match status" value="1"/>
</dbReference>
<dbReference type="SUPFAM" id="SSF110849">
    <property type="entry name" value="ParB/Sulfiredoxin"/>
    <property type="match status" value="1"/>
</dbReference>
<reference evidence="7 8" key="1">
    <citation type="submission" date="2019-06" db="EMBL/GenBank/DDBJ databases">
        <title>Genome sequence of Rhodobacteraceae bacterium D4M1.</title>
        <authorList>
            <person name="Cao J."/>
        </authorList>
    </citation>
    <scope>NUCLEOTIDE SEQUENCE [LARGE SCALE GENOMIC DNA]</scope>
    <source>
        <strain evidence="7 8">D4M1</strain>
    </source>
</reference>
<accession>A0A5B8FXN8</accession>
<dbReference type="InterPro" id="IPR041468">
    <property type="entry name" value="HTH_ParB/Spo0J"/>
</dbReference>
<dbReference type="KEGG" id="ppru:FDP22_05630"/>
<dbReference type="InterPro" id="IPR036086">
    <property type="entry name" value="ParB/Sulfiredoxin_sf"/>
</dbReference>
<evidence type="ECO:0000256" key="4">
    <source>
        <dbReference type="ARBA" id="ARBA00025472"/>
    </source>
</evidence>
<dbReference type="Pfam" id="PF02195">
    <property type="entry name" value="ParB_N"/>
    <property type="match status" value="1"/>
</dbReference>
<dbReference type="AlphaFoldDB" id="A0A5B8FXN8"/>
<dbReference type="GO" id="GO:0007059">
    <property type="term" value="P:chromosome segregation"/>
    <property type="evidence" value="ECO:0007669"/>
    <property type="project" value="UniProtKB-KW"/>
</dbReference>
<dbReference type="EMBL" id="CP040818">
    <property type="protein sequence ID" value="QDL91309.1"/>
    <property type="molecule type" value="Genomic_DNA"/>
</dbReference>
<dbReference type="Pfam" id="PF23552">
    <property type="entry name" value="ParB_C"/>
    <property type="match status" value="1"/>
</dbReference>
<dbReference type="InterPro" id="IPR003115">
    <property type="entry name" value="ParB_N"/>
</dbReference>
<dbReference type="PANTHER" id="PTHR33375">
    <property type="entry name" value="CHROMOSOME-PARTITIONING PROTEIN PARB-RELATED"/>
    <property type="match status" value="1"/>
</dbReference>
<dbReference type="Gene3D" id="1.10.10.2830">
    <property type="match status" value="1"/>
</dbReference>
<gene>
    <name evidence="7" type="ORF">FDP22_05630</name>
</gene>
<proteinExistence type="inferred from homology"/>
<dbReference type="CDD" id="cd16393">
    <property type="entry name" value="SPO0J_N"/>
    <property type="match status" value="1"/>
</dbReference>
<protein>
    <submittedName>
        <fullName evidence="7">ParB/RepB/Spo0J family partition protein</fullName>
    </submittedName>
</protein>
<evidence type="ECO:0000256" key="5">
    <source>
        <dbReference type="SAM" id="MobiDB-lite"/>
    </source>
</evidence>
<dbReference type="SMART" id="SM00470">
    <property type="entry name" value="ParB"/>
    <property type="match status" value="1"/>
</dbReference>
<dbReference type="Proteomes" id="UP000305888">
    <property type="component" value="Chromosome"/>
</dbReference>
<feature type="compositionally biased region" description="Basic and acidic residues" evidence="5">
    <location>
        <begin position="47"/>
        <end position="59"/>
    </location>
</feature>
<comment type="function">
    <text evidence="4">Involved in chromosome partition. Localize to both poles of the predivisional cell following completion of DNA replication. Binds to the DNA origin of replication.</text>
</comment>
<dbReference type="NCBIfam" id="TIGR00180">
    <property type="entry name" value="parB_part"/>
    <property type="match status" value="1"/>
</dbReference>
<keyword evidence="2" id="KW-0159">Chromosome partition</keyword>
<dbReference type="PANTHER" id="PTHR33375:SF1">
    <property type="entry name" value="CHROMOSOME-PARTITIONING PROTEIN PARB-RELATED"/>
    <property type="match status" value="1"/>
</dbReference>
<feature type="domain" description="ParB-like N-terminal" evidence="6">
    <location>
        <begin position="42"/>
        <end position="134"/>
    </location>
</feature>
<dbReference type="GO" id="GO:0003677">
    <property type="term" value="F:DNA binding"/>
    <property type="evidence" value="ECO:0007669"/>
    <property type="project" value="UniProtKB-KW"/>
</dbReference>
<sequence length="302" mass="33309">MKEETVKKPEKRALGRGLSALLADVNATEGNPAPSAPKAPEATLPIDRIRPNPDQPRRDFGETELAELASSIREKGVLQPIIVRPDPEKDGHYQIVAGERRWRAAQRAQIHQIPALIRPLSDNEVLEFGIIENIQRADLNPVEEAMGYRQLMDRFGHTQEKLSEAMGKSRSHIANLLRLLNLPEDVLRWLREGKLSAGHARALIPCPDPSALAAEVIRKGLSVRETERLAKVAANPAPERLKKPAGLEKDADTRLLESDLTAQIGLRVVIAHKAEAGGGEVKIAYRNLEELDGLCQLLSRAD</sequence>
<dbReference type="GO" id="GO:0005694">
    <property type="term" value="C:chromosome"/>
    <property type="evidence" value="ECO:0007669"/>
    <property type="project" value="TreeGrafter"/>
</dbReference>
<evidence type="ECO:0000313" key="8">
    <source>
        <dbReference type="Proteomes" id="UP000305888"/>
    </source>
</evidence>
<dbReference type="RefSeq" id="WP_138575707.1">
    <property type="nucleotide sequence ID" value="NZ_CP040818.1"/>
</dbReference>
<organism evidence="7 8">
    <name type="scientific">Paroceanicella profunda</name>
    <dbReference type="NCBI Taxonomy" id="2579971"/>
    <lineage>
        <taxon>Bacteria</taxon>
        <taxon>Pseudomonadati</taxon>
        <taxon>Pseudomonadota</taxon>
        <taxon>Alphaproteobacteria</taxon>
        <taxon>Rhodobacterales</taxon>
        <taxon>Paracoccaceae</taxon>
        <taxon>Paroceanicella</taxon>
    </lineage>
</organism>
<dbReference type="InterPro" id="IPR004437">
    <property type="entry name" value="ParB/RepB/Spo0J"/>
</dbReference>
<dbReference type="Gene3D" id="3.90.1530.30">
    <property type="match status" value="1"/>
</dbReference>